<dbReference type="PANTHER" id="PTHR33643">
    <property type="entry name" value="UREASE ACCESSORY PROTEIN D"/>
    <property type="match status" value="1"/>
</dbReference>
<protein>
    <recommendedName>
        <fullName evidence="3">Urease accessory protein UreD</fullName>
    </recommendedName>
</protein>
<dbReference type="Proteomes" id="UP000464751">
    <property type="component" value="Plasmid pLGM"/>
</dbReference>
<dbReference type="HAMAP" id="MF_01384">
    <property type="entry name" value="UreD"/>
    <property type="match status" value="1"/>
</dbReference>
<keyword evidence="4" id="KW-0614">Plasmid</keyword>
<sequence>MTDEATTDGWLHLDFARTGCGQTEIIGRDQRFPLHVTSPLRLDPAVPDMAFVYVHNPSGGVFEADRLIVELRLRRHARVHVSTPSATKIFGAEGGVSASQRMTIDMEEGAYLEYVPDPVIPLKMACYEQYTLMRMATGATAVLSEIVACGRFAAGEVFAYSRLHFRTTVEIDGVPTCKDAFELVPDSMPLGGPGLFAEHRFIATVLVLAPGTLPATLDRSLDDAARSVAGVYGAASILPKGAGVIVRALCRTPSAAREVVDLAWGEARRSLLGHPPPPIRK</sequence>
<dbReference type="AlphaFoldDB" id="A0A6P1YSC2"/>
<comment type="function">
    <text evidence="3">Required for maturation of urease via the functional incorporation of the urease nickel metallocenter.</text>
</comment>
<keyword evidence="5" id="KW-1185">Reference proteome</keyword>
<accession>A0A6P1YSC2</accession>
<organism evidence="4 5">
    <name type="scientific">Ancylobacter pratisalsi</name>
    <dbReference type="NCBI Taxonomy" id="1745854"/>
    <lineage>
        <taxon>Bacteria</taxon>
        <taxon>Pseudomonadati</taxon>
        <taxon>Pseudomonadota</taxon>
        <taxon>Alphaproteobacteria</taxon>
        <taxon>Hyphomicrobiales</taxon>
        <taxon>Xanthobacteraceae</taxon>
        <taxon>Ancylobacter</taxon>
    </lineage>
</organism>
<reference evidence="4 5" key="1">
    <citation type="submission" date="2020-02" db="EMBL/GenBank/DDBJ databases">
        <authorList>
            <person name="Li G."/>
        </authorList>
    </citation>
    <scope>NUCLEOTIDE SEQUENCE [LARGE SCALE GENOMIC DNA]</scope>
    <source>
        <strain evidence="4 5">DSM 102029</strain>
        <plasmid evidence="5">plgm</plasmid>
    </source>
</reference>
<evidence type="ECO:0000256" key="3">
    <source>
        <dbReference type="HAMAP-Rule" id="MF_01384"/>
    </source>
</evidence>
<dbReference type="EMBL" id="CP048631">
    <property type="protein sequence ID" value="QIB36417.1"/>
    <property type="molecule type" value="Genomic_DNA"/>
</dbReference>
<evidence type="ECO:0000256" key="1">
    <source>
        <dbReference type="ARBA" id="ARBA00007177"/>
    </source>
</evidence>
<keyword evidence="3" id="KW-0996">Nickel insertion</keyword>
<dbReference type="GO" id="GO:0005737">
    <property type="term" value="C:cytoplasm"/>
    <property type="evidence" value="ECO:0007669"/>
    <property type="project" value="UniProtKB-SubCell"/>
</dbReference>
<dbReference type="GO" id="GO:0016151">
    <property type="term" value="F:nickel cation binding"/>
    <property type="evidence" value="ECO:0007669"/>
    <property type="project" value="UniProtKB-UniRule"/>
</dbReference>
<dbReference type="InterPro" id="IPR002669">
    <property type="entry name" value="UreD"/>
</dbReference>
<geneLocation type="plasmid" evidence="5">
    <name>plgm</name>
</geneLocation>
<dbReference type="RefSeq" id="WP_163078006.1">
    <property type="nucleotide sequence ID" value="NZ_CP048631.1"/>
</dbReference>
<comment type="similarity">
    <text evidence="1 3">Belongs to the UreD family.</text>
</comment>
<evidence type="ECO:0000313" key="4">
    <source>
        <dbReference type="EMBL" id="QIB36417.1"/>
    </source>
</evidence>
<dbReference type="PANTHER" id="PTHR33643:SF1">
    <property type="entry name" value="UREASE ACCESSORY PROTEIN D"/>
    <property type="match status" value="1"/>
</dbReference>
<comment type="subcellular location">
    <subcellularLocation>
        <location evidence="3">Cytoplasm</location>
    </subcellularLocation>
</comment>
<keyword evidence="3" id="KW-0963">Cytoplasm</keyword>
<dbReference type="Pfam" id="PF01774">
    <property type="entry name" value="UreD"/>
    <property type="match status" value="1"/>
</dbReference>
<proteinExistence type="inferred from homology"/>
<name>A0A6P1YSC2_9HYPH</name>
<gene>
    <name evidence="3" type="primary">ureD</name>
    <name evidence="4" type="ORF">G3A50_21515</name>
</gene>
<evidence type="ECO:0000313" key="5">
    <source>
        <dbReference type="Proteomes" id="UP000464751"/>
    </source>
</evidence>
<evidence type="ECO:0000256" key="2">
    <source>
        <dbReference type="ARBA" id="ARBA00023186"/>
    </source>
</evidence>
<comment type="subunit">
    <text evidence="3">UreD, UreF and UreG form a complex that acts as a GTP-hydrolysis-dependent molecular chaperone, activating the urease apoprotein by helping to assemble the nickel containing metallocenter of UreC. The UreE protein probably delivers the nickel.</text>
</comment>
<keyword evidence="2 3" id="KW-0143">Chaperone</keyword>
<dbReference type="KEGG" id="apra:G3A50_21515"/>